<protein>
    <submittedName>
        <fullName evidence="2">Uncharacterized protein</fullName>
    </submittedName>
</protein>
<gene>
    <name evidence="2" type="ORF">SDC9_170057</name>
</gene>
<comment type="caution">
    <text evidence="2">The sequence shown here is derived from an EMBL/GenBank/DDBJ whole genome shotgun (WGS) entry which is preliminary data.</text>
</comment>
<name>A0A645GFD2_9ZZZZ</name>
<feature type="transmembrane region" description="Helical" evidence="1">
    <location>
        <begin position="42"/>
        <end position="64"/>
    </location>
</feature>
<reference evidence="2" key="1">
    <citation type="submission" date="2019-08" db="EMBL/GenBank/DDBJ databases">
        <authorList>
            <person name="Kucharzyk K."/>
            <person name="Murdoch R.W."/>
            <person name="Higgins S."/>
            <person name="Loffler F."/>
        </authorList>
    </citation>
    <scope>NUCLEOTIDE SEQUENCE</scope>
</reference>
<evidence type="ECO:0000313" key="2">
    <source>
        <dbReference type="EMBL" id="MPN22674.1"/>
    </source>
</evidence>
<evidence type="ECO:0000256" key="1">
    <source>
        <dbReference type="SAM" id="Phobius"/>
    </source>
</evidence>
<dbReference type="AlphaFoldDB" id="A0A645GFD2"/>
<keyword evidence="1" id="KW-0812">Transmembrane</keyword>
<dbReference type="EMBL" id="VSSQ01070960">
    <property type="protein sequence ID" value="MPN22674.1"/>
    <property type="molecule type" value="Genomic_DNA"/>
</dbReference>
<accession>A0A645GFD2</accession>
<sequence>MKKAQSAIATAAVGALLVAVGYVVDSATDTYLGELSAIPTLLNWFVVIMGAIPFVLGIVAWFIMRHYPVTNEDRADMKVKLHGAN</sequence>
<proteinExistence type="predicted"/>
<organism evidence="2">
    <name type="scientific">bioreactor metagenome</name>
    <dbReference type="NCBI Taxonomy" id="1076179"/>
    <lineage>
        <taxon>unclassified sequences</taxon>
        <taxon>metagenomes</taxon>
        <taxon>ecological metagenomes</taxon>
    </lineage>
</organism>
<keyword evidence="1" id="KW-0472">Membrane</keyword>
<keyword evidence="1" id="KW-1133">Transmembrane helix</keyword>